<evidence type="ECO:0000256" key="5">
    <source>
        <dbReference type="ARBA" id="ARBA00022729"/>
    </source>
</evidence>
<organism evidence="7 8">
    <name type="scientific">Striga asiatica</name>
    <name type="common">Asiatic witchweed</name>
    <name type="synonym">Buchnera asiatica</name>
    <dbReference type="NCBI Taxonomy" id="4170"/>
    <lineage>
        <taxon>Eukaryota</taxon>
        <taxon>Viridiplantae</taxon>
        <taxon>Streptophyta</taxon>
        <taxon>Embryophyta</taxon>
        <taxon>Tracheophyta</taxon>
        <taxon>Spermatophyta</taxon>
        <taxon>Magnoliopsida</taxon>
        <taxon>eudicotyledons</taxon>
        <taxon>Gunneridae</taxon>
        <taxon>Pentapetalae</taxon>
        <taxon>asterids</taxon>
        <taxon>lamiids</taxon>
        <taxon>Lamiales</taxon>
        <taxon>Orobanchaceae</taxon>
        <taxon>Buchnereae</taxon>
        <taxon>Striga</taxon>
    </lineage>
</organism>
<accession>A0A5A7PR94</accession>
<dbReference type="Proteomes" id="UP000325081">
    <property type="component" value="Unassembled WGS sequence"/>
</dbReference>
<dbReference type="EMBL" id="BKCP01004960">
    <property type="protein sequence ID" value="GER35168.1"/>
    <property type="molecule type" value="Genomic_DNA"/>
</dbReference>
<dbReference type="Pfam" id="PF05938">
    <property type="entry name" value="Self-incomp_S1"/>
    <property type="match status" value="2"/>
</dbReference>
<evidence type="ECO:0000256" key="6">
    <source>
        <dbReference type="SAM" id="SignalP"/>
    </source>
</evidence>
<dbReference type="OrthoDB" id="1848419at2759"/>
<dbReference type="GO" id="GO:0060320">
    <property type="term" value="P:rejection of self pollen"/>
    <property type="evidence" value="ECO:0007669"/>
    <property type="project" value="UniProtKB-KW"/>
</dbReference>
<dbReference type="InterPro" id="IPR010264">
    <property type="entry name" value="Self-incomp_S1"/>
</dbReference>
<evidence type="ECO:0000256" key="1">
    <source>
        <dbReference type="ARBA" id="ARBA00004613"/>
    </source>
</evidence>
<name>A0A5A7PR94_STRAF</name>
<comment type="similarity">
    <text evidence="2">Belongs to the plant self-incompatibility (S1) protein family.</text>
</comment>
<evidence type="ECO:0000256" key="3">
    <source>
        <dbReference type="ARBA" id="ARBA00022471"/>
    </source>
</evidence>
<evidence type="ECO:0000313" key="7">
    <source>
        <dbReference type="EMBL" id="GER35168.1"/>
    </source>
</evidence>
<feature type="signal peptide" evidence="6">
    <location>
        <begin position="1"/>
        <end position="31"/>
    </location>
</feature>
<reference evidence="8" key="1">
    <citation type="journal article" date="2019" name="Curr. Biol.">
        <title>Genome Sequence of Striga asiatica Provides Insight into the Evolution of Plant Parasitism.</title>
        <authorList>
            <person name="Yoshida S."/>
            <person name="Kim S."/>
            <person name="Wafula E.K."/>
            <person name="Tanskanen J."/>
            <person name="Kim Y.M."/>
            <person name="Honaas L."/>
            <person name="Yang Z."/>
            <person name="Spallek T."/>
            <person name="Conn C.E."/>
            <person name="Ichihashi Y."/>
            <person name="Cheong K."/>
            <person name="Cui S."/>
            <person name="Der J.P."/>
            <person name="Gundlach H."/>
            <person name="Jiao Y."/>
            <person name="Hori C."/>
            <person name="Ishida J.K."/>
            <person name="Kasahara H."/>
            <person name="Kiba T."/>
            <person name="Kim M.S."/>
            <person name="Koo N."/>
            <person name="Laohavisit A."/>
            <person name="Lee Y.H."/>
            <person name="Lumba S."/>
            <person name="McCourt P."/>
            <person name="Mortimer J.C."/>
            <person name="Mutuku J.M."/>
            <person name="Nomura T."/>
            <person name="Sasaki-Sekimoto Y."/>
            <person name="Seto Y."/>
            <person name="Wang Y."/>
            <person name="Wakatake T."/>
            <person name="Sakakibara H."/>
            <person name="Demura T."/>
            <person name="Yamaguchi S."/>
            <person name="Yoneyama K."/>
            <person name="Manabe R.I."/>
            <person name="Nelson D.C."/>
            <person name="Schulman A.H."/>
            <person name="Timko M.P."/>
            <person name="dePamphilis C.W."/>
            <person name="Choi D."/>
            <person name="Shirasu K."/>
        </authorList>
    </citation>
    <scope>NUCLEOTIDE SEQUENCE [LARGE SCALE GENOMIC DNA]</scope>
    <source>
        <strain evidence="8">cv. UVA1</strain>
    </source>
</reference>
<evidence type="ECO:0000313" key="8">
    <source>
        <dbReference type="Proteomes" id="UP000325081"/>
    </source>
</evidence>
<keyword evidence="8" id="KW-1185">Reference proteome</keyword>
<keyword evidence="5 6" id="KW-0732">Signal</keyword>
<evidence type="ECO:0000256" key="4">
    <source>
        <dbReference type="ARBA" id="ARBA00022525"/>
    </source>
</evidence>
<protein>
    <submittedName>
        <fullName evidence="7">Plant self-incompatibility protein S1 family</fullName>
    </submittedName>
</protein>
<feature type="chain" id="PRO_5022931861" evidence="6">
    <location>
        <begin position="32"/>
        <end position="320"/>
    </location>
</feature>
<dbReference type="PANTHER" id="PTHR31232">
    <property type="match status" value="1"/>
</dbReference>
<evidence type="ECO:0000256" key="2">
    <source>
        <dbReference type="ARBA" id="ARBA00005581"/>
    </source>
</evidence>
<comment type="subcellular location">
    <subcellularLocation>
        <location evidence="1">Secreted</location>
    </subcellularLocation>
</comment>
<comment type="caution">
    <text evidence="7">The sequence shown here is derived from an EMBL/GenBank/DDBJ whole genome shotgun (WGS) entry which is preliminary data.</text>
</comment>
<dbReference type="PANTHER" id="PTHR31232:SF164">
    <property type="entry name" value="S-PROTEIN HOMOLOG"/>
    <property type="match status" value="1"/>
</dbReference>
<sequence>MLQKNAMACSNLRNTLLFLFITANLIHAPFASYLEIKKKCFLTSKVTVHVANLLSVNEQFLLHCRSKDDDLGIKTMGQNQEFRWTFCTNIWHSTKFWCTFQWGIKHQEIVAYEEAMREFCKHNHCYWSARDDGIYFSDTKLHNHHNFYSYKMQRFIYFMYNQNYQDLKKHNIIQIHAAKNAMACSNLRNTLLFLFITANLIHAPFASYLEIKKICFLTSRVTVHVANLLSVNKPFLLHCRSKDDDLGIKTIGQNQEFRWTFCTNFWHTTKFRCNFQWGIKHQEIVAYEEATREFCKDNHCYWSARDDGIYFSDTKNYDWK</sequence>
<proteinExistence type="inferred from homology"/>
<keyword evidence="4" id="KW-0964">Secreted</keyword>
<dbReference type="GO" id="GO:0005576">
    <property type="term" value="C:extracellular region"/>
    <property type="evidence" value="ECO:0007669"/>
    <property type="project" value="UniProtKB-SubCell"/>
</dbReference>
<dbReference type="AlphaFoldDB" id="A0A5A7PR94"/>
<keyword evidence="3" id="KW-0713">Self-incompatibility</keyword>
<gene>
    <name evidence="7" type="ORF">STAS_11434</name>
</gene>